<dbReference type="Pfam" id="PF04773">
    <property type="entry name" value="FecR"/>
    <property type="match status" value="1"/>
</dbReference>
<dbReference type="InterPro" id="IPR012373">
    <property type="entry name" value="Ferrdict_sens_TM"/>
</dbReference>
<dbReference type="EMBL" id="JAGTAR010000002">
    <property type="protein sequence ID" value="MBR8534327.1"/>
    <property type="molecule type" value="Genomic_DNA"/>
</dbReference>
<gene>
    <name evidence="3" type="ORF">KDU71_02060</name>
</gene>
<reference evidence="3" key="2">
    <citation type="submission" date="2021-04" db="EMBL/GenBank/DDBJ databases">
        <authorList>
            <person name="Zhang T."/>
            <person name="Zhang Y."/>
            <person name="Lu D."/>
            <person name="Zuo D."/>
            <person name="Du Z."/>
        </authorList>
    </citation>
    <scope>NUCLEOTIDE SEQUENCE</scope>
    <source>
        <strain evidence="3">JR1</strain>
    </source>
</reference>
<evidence type="ECO:0000313" key="3">
    <source>
        <dbReference type="EMBL" id="MBR8534327.1"/>
    </source>
</evidence>
<proteinExistence type="predicted"/>
<feature type="domain" description="FecR protein" evidence="2">
    <location>
        <begin position="180"/>
        <end position="269"/>
    </location>
</feature>
<reference evidence="3" key="1">
    <citation type="journal article" date="2018" name="Int. J. Syst. Evol. Microbiol.">
        <title>Carboxylicivirga sediminis sp. nov., isolated from coastal sediment.</title>
        <authorList>
            <person name="Wang F.Q."/>
            <person name="Ren L.H."/>
            <person name="Zou R.J."/>
            <person name="Sun Y.Z."/>
            <person name="Liu X.J."/>
            <person name="Jiang F."/>
            <person name="Liu L.J."/>
        </authorList>
    </citation>
    <scope>NUCLEOTIDE SEQUENCE</scope>
    <source>
        <strain evidence="3">JR1</strain>
    </source>
</reference>
<sequence length="391" mass="43624">MNNNLLHIKTLVGKYIDGTASIEEIAAIHVWLNESETNKVAFTKLKQECKQKQQSLANADWLKFEQKYGNAVKPNKKGKRLLGFISIAASISLVVGVSIHLMSNIQDNYSTILAEASAAEVPEKTTINLSDGEQITLETSHSVVEVDEQGKQILLEDKQVVEEIGDAESSKPGINQIIVPYGKTAELLLADGTKVWLNAGSRFVFPDHFNKQPNREVVLIGEAFFDVSHNADQPFKVITDEMVYTVLGTSFNIQSLPNSTSVSAVLVEGSLQVEKKTLLNKQKVILKPGQKSQFLAKQDRMHVTNVNTAFYTSWKDGYLMLDKNRLGKLIEQIEQFYHSELVISHELINVPTQLSGKLLLDEDPEQVYSALCDLTGMTYRIVADKVVFEKQ</sequence>
<dbReference type="Gene3D" id="3.55.50.30">
    <property type="match status" value="1"/>
</dbReference>
<comment type="caution">
    <text evidence="3">The sequence shown here is derived from an EMBL/GenBank/DDBJ whole genome shotgun (WGS) entry which is preliminary data.</text>
</comment>
<dbReference type="PANTHER" id="PTHR30273:SF2">
    <property type="entry name" value="PROTEIN FECR"/>
    <property type="match status" value="1"/>
</dbReference>
<protein>
    <submittedName>
        <fullName evidence="3">FecR domain-containing protein</fullName>
    </submittedName>
</protein>
<evidence type="ECO:0000313" key="4">
    <source>
        <dbReference type="Proteomes" id="UP000679220"/>
    </source>
</evidence>
<dbReference type="InterPro" id="IPR006860">
    <property type="entry name" value="FecR"/>
</dbReference>
<accession>A0A941IX62</accession>
<evidence type="ECO:0000259" key="2">
    <source>
        <dbReference type="Pfam" id="PF04773"/>
    </source>
</evidence>
<dbReference type="PANTHER" id="PTHR30273">
    <property type="entry name" value="PERIPLASMIC SIGNAL SENSOR AND SIGMA FACTOR ACTIVATOR FECR-RELATED"/>
    <property type="match status" value="1"/>
</dbReference>
<organism evidence="3 4">
    <name type="scientific">Carboxylicivirga sediminis</name>
    <dbReference type="NCBI Taxonomy" id="2006564"/>
    <lineage>
        <taxon>Bacteria</taxon>
        <taxon>Pseudomonadati</taxon>
        <taxon>Bacteroidota</taxon>
        <taxon>Bacteroidia</taxon>
        <taxon>Marinilabiliales</taxon>
        <taxon>Marinilabiliaceae</taxon>
        <taxon>Carboxylicivirga</taxon>
    </lineage>
</organism>
<keyword evidence="1" id="KW-1133">Transmembrane helix</keyword>
<keyword evidence="1" id="KW-0472">Membrane</keyword>
<dbReference type="Proteomes" id="UP000679220">
    <property type="component" value="Unassembled WGS sequence"/>
</dbReference>
<dbReference type="AlphaFoldDB" id="A0A941IX62"/>
<evidence type="ECO:0000256" key="1">
    <source>
        <dbReference type="SAM" id="Phobius"/>
    </source>
</evidence>
<name>A0A941IX62_9BACT</name>
<keyword evidence="1" id="KW-0812">Transmembrane</keyword>
<dbReference type="RefSeq" id="WP_212188235.1">
    <property type="nucleotide sequence ID" value="NZ_JAGTAR010000002.1"/>
</dbReference>
<dbReference type="GO" id="GO:0016989">
    <property type="term" value="F:sigma factor antagonist activity"/>
    <property type="evidence" value="ECO:0007669"/>
    <property type="project" value="TreeGrafter"/>
</dbReference>
<keyword evidence="4" id="KW-1185">Reference proteome</keyword>
<feature type="transmembrane region" description="Helical" evidence="1">
    <location>
        <begin position="81"/>
        <end position="102"/>
    </location>
</feature>
<dbReference type="Gene3D" id="2.60.120.1440">
    <property type="match status" value="1"/>
</dbReference>